<dbReference type="RefSeq" id="XP_039118758.1">
    <property type="nucleotide sequence ID" value="XM_039262824.1"/>
</dbReference>
<accession>A0AB40AVZ2</accession>
<evidence type="ECO:0000256" key="1">
    <source>
        <dbReference type="SAM" id="Phobius"/>
    </source>
</evidence>
<dbReference type="Proteomes" id="UP001515500">
    <property type="component" value="Unplaced"/>
</dbReference>
<dbReference type="InterPro" id="IPR036249">
    <property type="entry name" value="Thioredoxin-like_sf"/>
</dbReference>
<keyword evidence="1" id="KW-1133">Transmembrane helix</keyword>
<keyword evidence="1" id="KW-0472">Membrane</keyword>
<dbReference type="AlphaFoldDB" id="A0AB40AVZ2"/>
<gene>
    <name evidence="3" type="primary">LOC120254798</name>
</gene>
<proteinExistence type="predicted"/>
<dbReference type="SUPFAM" id="SSF52833">
    <property type="entry name" value="Thioredoxin-like"/>
    <property type="match status" value="1"/>
</dbReference>
<keyword evidence="1 3" id="KW-0812">Transmembrane</keyword>
<organism evidence="2 3">
    <name type="scientific">Dioscorea cayennensis subsp. rotundata</name>
    <name type="common">White Guinea yam</name>
    <name type="synonym">Dioscorea rotundata</name>
    <dbReference type="NCBI Taxonomy" id="55577"/>
    <lineage>
        <taxon>Eukaryota</taxon>
        <taxon>Viridiplantae</taxon>
        <taxon>Streptophyta</taxon>
        <taxon>Embryophyta</taxon>
        <taxon>Tracheophyta</taxon>
        <taxon>Spermatophyta</taxon>
        <taxon>Magnoliopsida</taxon>
        <taxon>Liliopsida</taxon>
        <taxon>Dioscoreales</taxon>
        <taxon>Dioscoreaceae</taxon>
        <taxon>Dioscorea</taxon>
    </lineage>
</organism>
<feature type="transmembrane region" description="Helical" evidence="1">
    <location>
        <begin position="21"/>
        <end position="44"/>
    </location>
</feature>
<dbReference type="Gene3D" id="3.40.30.10">
    <property type="entry name" value="Glutaredoxin"/>
    <property type="match status" value="1"/>
</dbReference>
<protein>
    <submittedName>
        <fullName evidence="3">Thioredoxin-related transmembrane protein 2 homolog</fullName>
    </submittedName>
</protein>
<reference evidence="3" key="1">
    <citation type="submission" date="2025-08" db="UniProtKB">
        <authorList>
            <consortium name="RefSeq"/>
        </authorList>
    </citation>
    <scope>IDENTIFICATION</scope>
</reference>
<keyword evidence="2" id="KW-1185">Reference proteome</keyword>
<evidence type="ECO:0000313" key="3">
    <source>
        <dbReference type="RefSeq" id="XP_039118758.1"/>
    </source>
</evidence>
<sequence>MATATATATANGQSSRALLPWLNLMATEPFYILHIAAFSSYFAARASASPDVSHRLLQREIQAILAFSVLAVVKMVKEETWEAFIADTFLYAKGFLFALAMVINHNVAICYLVSFLVIFVLTQQPPYDGAGDASQMTPLQLETVLTEGTISRFWLIEFRSACSPSCIRTSRVFHDLSTIYSNKSISFGIVDLGHFPGVAEKIGIQLGQLPTYILFDNAVEVARFPFLYSEGKGSTPTISKSTLCRHFDLDRRLIEYISGK</sequence>
<feature type="transmembrane region" description="Helical" evidence="1">
    <location>
        <begin position="96"/>
        <end position="121"/>
    </location>
</feature>
<name>A0AB40AVZ2_DIOCR</name>
<dbReference type="GeneID" id="120254798"/>
<evidence type="ECO:0000313" key="2">
    <source>
        <dbReference type="Proteomes" id="UP001515500"/>
    </source>
</evidence>